<comment type="similarity">
    <text evidence="2 7">Belongs to the fungal hydrophobin family.</text>
</comment>
<gene>
    <name evidence="8" type="ORF">K435DRAFT_870680</name>
</gene>
<feature type="signal peptide" evidence="7">
    <location>
        <begin position="1"/>
        <end position="18"/>
    </location>
</feature>
<name>A0A4V4HCN4_DENBC</name>
<sequence>MQLSRLVFTAALATLAVAVRTRRDEIGASQCTTGPVQCCESIQKATNPGIVKILDSLGIVVEDPDILIGVTCTPISIVGAGGDSCSTNPVCCKDNSFGGVVAIDCVPVDLDL</sequence>
<dbReference type="PROSITE" id="PS00956">
    <property type="entry name" value="HYDROPHOBIN"/>
    <property type="match status" value="1"/>
</dbReference>
<dbReference type="OrthoDB" id="4225815at2759"/>
<dbReference type="GO" id="GO:0005199">
    <property type="term" value="F:structural constituent of cell wall"/>
    <property type="evidence" value="ECO:0007669"/>
    <property type="project" value="InterPro"/>
</dbReference>
<dbReference type="SMART" id="SM00075">
    <property type="entry name" value="HYDRO"/>
    <property type="match status" value="1"/>
</dbReference>
<evidence type="ECO:0000256" key="7">
    <source>
        <dbReference type="RuleBase" id="RU365009"/>
    </source>
</evidence>
<reference evidence="8 9" key="1">
    <citation type="journal article" date="2019" name="Nat. Ecol. Evol.">
        <title>Megaphylogeny resolves global patterns of mushroom evolution.</title>
        <authorList>
            <person name="Varga T."/>
            <person name="Krizsan K."/>
            <person name="Foldi C."/>
            <person name="Dima B."/>
            <person name="Sanchez-Garcia M."/>
            <person name="Sanchez-Ramirez S."/>
            <person name="Szollosi G.J."/>
            <person name="Szarkandi J.G."/>
            <person name="Papp V."/>
            <person name="Albert L."/>
            <person name="Andreopoulos W."/>
            <person name="Angelini C."/>
            <person name="Antonin V."/>
            <person name="Barry K.W."/>
            <person name="Bougher N.L."/>
            <person name="Buchanan P."/>
            <person name="Buyck B."/>
            <person name="Bense V."/>
            <person name="Catcheside P."/>
            <person name="Chovatia M."/>
            <person name="Cooper J."/>
            <person name="Damon W."/>
            <person name="Desjardin D."/>
            <person name="Finy P."/>
            <person name="Geml J."/>
            <person name="Haridas S."/>
            <person name="Hughes K."/>
            <person name="Justo A."/>
            <person name="Karasinski D."/>
            <person name="Kautmanova I."/>
            <person name="Kiss B."/>
            <person name="Kocsube S."/>
            <person name="Kotiranta H."/>
            <person name="LaButti K.M."/>
            <person name="Lechner B.E."/>
            <person name="Liimatainen K."/>
            <person name="Lipzen A."/>
            <person name="Lukacs Z."/>
            <person name="Mihaltcheva S."/>
            <person name="Morgado L.N."/>
            <person name="Niskanen T."/>
            <person name="Noordeloos M.E."/>
            <person name="Ohm R.A."/>
            <person name="Ortiz-Santana B."/>
            <person name="Ovrebo C."/>
            <person name="Racz N."/>
            <person name="Riley R."/>
            <person name="Savchenko A."/>
            <person name="Shiryaev A."/>
            <person name="Soop K."/>
            <person name="Spirin V."/>
            <person name="Szebenyi C."/>
            <person name="Tomsovsky M."/>
            <person name="Tulloss R.E."/>
            <person name="Uehling J."/>
            <person name="Grigoriev I.V."/>
            <person name="Vagvolgyi C."/>
            <person name="Papp T."/>
            <person name="Martin F.M."/>
            <person name="Miettinen O."/>
            <person name="Hibbett D.S."/>
            <person name="Nagy L.G."/>
        </authorList>
    </citation>
    <scope>NUCLEOTIDE SEQUENCE [LARGE SCALE GENOMIC DNA]</scope>
    <source>
        <strain evidence="8 9">CBS 962.96</strain>
    </source>
</reference>
<evidence type="ECO:0000256" key="3">
    <source>
        <dbReference type="ARBA" id="ARBA00022512"/>
    </source>
</evidence>
<dbReference type="AlphaFoldDB" id="A0A4V4HCN4"/>
<dbReference type="EMBL" id="ML179625">
    <property type="protein sequence ID" value="THU84055.1"/>
    <property type="molecule type" value="Genomic_DNA"/>
</dbReference>
<evidence type="ECO:0000256" key="1">
    <source>
        <dbReference type="ARBA" id="ARBA00004191"/>
    </source>
</evidence>
<accession>A0A4V4HCN4</accession>
<keyword evidence="4 7" id="KW-0964">Secreted</keyword>
<dbReference type="CDD" id="cd23507">
    <property type="entry name" value="hydrophobin_I"/>
    <property type="match status" value="1"/>
</dbReference>
<dbReference type="Pfam" id="PF01185">
    <property type="entry name" value="Hydrophobin"/>
    <property type="match status" value="1"/>
</dbReference>
<dbReference type="Proteomes" id="UP000297245">
    <property type="component" value="Unassembled WGS sequence"/>
</dbReference>
<evidence type="ECO:0000256" key="2">
    <source>
        <dbReference type="ARBA" id="ARBA00010446"/>
    </source>
</evidence>
<feature type="chain" id="PRO_5020939131" description="Hydrophobin" evidence="7">
    <location>
        <begin position="19"/>
        <end position="112"/>
    </location>
</feature>
<organism evidence="8 9">
    <name type="scientific">Dendrothele bispora (strain CBS 962.96)</name>
    <dbReference type="NCBI Taxonomy" id="1314807"/>
    <lineage>
        <taxon>Eukaryota</taxon>
        <taxon>Fungi</taxon>
        <taxon>Dikarya</taxon>
        <taxon>Basidiomycota</taxon>
        <taxon>Agaricomycotina</taxon>
        <taxon>Agaricomycetes</taxon>
        <taxon>Agaricomycetidae</taxon>
        <taxon>Agaricales</taxon>
        <taxon>Agaricales incertae sedis</taxon>
        <taxon>Dendrothele</taxon>
    </lineage>
</organism>
<dbReference type="InterPro" id="IPR019778">
    <property type="entry name" value="Class_I_Hydrophobin_CS"/>
</dbReference>
<dbReference type="GO" id="GO:0009277">
    <property type="term" value="C:fungal-type cell wall"/>
    <property type="evidence" value="ECO:0007669"/>
    <property type="project" value="InterPro"/>
</dbReference>
<dbReference type="InterPro" id="IPR001338">
    <property type="entry name" value="Class_I_Hydrophobin"/>
</dbReference>
<keyword evidence="6 7" id="KW-1015">Disulfide bond</keyword>
<comment type="subcellular location">
    <subcellularLocation>
        <location evidence="1 7">Secreted</location>
        <location evidence="1 7">Cell wall</location>
    </subcellularLocation>
</comment>
<proteinExistence type="inferred from homology"/>
<keyword evidence="3 7" id="KW-0134">Cell wall</keyword>
<evidence type="ECO:0000256" key="5">
    <source>
        <dbReference type="ARBA" id="ARBA00022729"/>
    </source>
</evidence>
<evidence type="ECO:0000256" key="4">
    <source>
        <dbReference type="ARBA" id="ARBA00022525"/>
    </source>
</evidence>
<evidence type="ECO:0000313" key="9">
    <source>
        <dbReference type="Proteomes" id="UP000297245"/>
    </source>
</evidence>
<evidence type="ECO:0000313" key="8">
    <source>
        <dbReference type="EMBL" id="THU84055.1"/>
    </source>
</evidence>
<keyword evidence="9" id="KW-1185">Reference proteome</keyword>
<evidence type="ECO:0000256" key="6">
    <source>
        <dbReference type="ARBA" id="ARBA00023157"/>
    </source>
</evidence>
<protein>
    <recommendedName>
        <fullName evidence="7">Hydrophobin</fullName>
    </recommendedName>
</protein>
<keyword evidence="5 7" id="KW-0732">Signal</keyword>